<reference evidence="4" key="1">
    <citation type="journal article" date="2014" name="Int. J. Syst. Evol. Microbiol.">
        <title>Complete genome of a new Firmicutes species belonging to the dominant human colonic microbiota ('Ruminococcus bicirculans') reveals two chromosomes and a selective capacity to utilize plant glucans.</title>
        <authorList>
            <consortium name="NISC Comparative Sequencing Program"/>
            <person name="Wegmann U."/>
            <person name="Louis P."/>
            <person name="Goesmann A."/>
            <person name="Henrissat B."/>
            <person name="Duncan S.H."/>
            <person name="Flint H.J."/>
        </authorList>
    </citation>
    <scope>NUCLEOTIDE SEQUENCE</scope>
    <source>
        <strain evidence="4">NBRC 107139</strain>
    </source>
</reference>
<evidence type="ECO:0000313" key="4">
    <source>
        <dbReference type="EMBL" id="MFC6647530.1"/>
    </source>
</evidence>
<proteinExistence type="predicted"/>
<gene>
    <name evidence="3" type="ORF">ACFQBQ_00200</name>
    <name evidence="4" type="ORF">ACFQBQ_18560</name>
</gene>
<feature type="compositionally biased region" description="Polar residues" evidence="1">
    <location>
        <begin position="1"/>
        <end position="10"/>
    </location>
</feature>
<dbReference type="Proteomes" id="UP001596391">
    <property type="component" value="Unassembled WGS sequence"/>
</dbReference>
<reference evidence="4" key="3">
    <citation type="submission" date="2024-09" db="EMBL/GenBank/DDBJ databases">
        <authorList>
            <person name="Sun Q."/>
            <person name="Mori K."/>
        </authorList>
    </citation>
    <scope>NUCLEOTIDE SEQUENCE</scope>
    <source>
        <strain evidence="4">NBRC 107139</strain>
    </source>
</reference>
<dbReference type="RefSeq" id="WP_263370575.1">
    <property type="nucleotide sequence ID" value="NZ_JAGSYD010000002.1"/>
</dbReference>
<keyword evidence="2" id="KW-0812">Transmembrane</keyword>
<evidence type="ECO:0000256" key="1">
    <source>
        <dbReference type="SAM" id="MobiDB-lite"/>
    </source>
</evidence>
<protein>
    <submittedName>
        <fullName evidence="4">Uncharacterized protein</fullName>
    </submittedName>
</protein>
<feature type="region of interest" description="Disordered" evidence="1">
    <location>
        <begin position="1"/>
        <end position="21"/>
    </location>
</feature>
<keyword evidence="2" id="KW-1133">Transmembrane helix</keyword>
<accession>A0ABW1ZDI1</accession>
<keyword evidence="2" id="KW-0472">Membrane</keyword>
<organism evidence="4 5">
    <name type="scientific">Granulicella cerasi</name>
    <dbReference type="NCBI Taxonomy" id="741063"/>
    <lineage>
        <taxon>Bacteria</taxon>
        <taxon>Pseudomonadati</taxon>
        <taxon>Acidobacteriota</taxon>
        <taxon>Terriglobia</taxon>
        <taxon>Terriglobales</taxon>
        <taxon>Acidobacteriaceae</taxon>
        <taxon>Granulicella</taxon>
    </lineage>
</organism>
<sequence>MPATNSSPLWQPNAAPIPPASGARLHLLTRPRLYPRRTLQRWLRRKATHLFDALVFALLVAALAFLMIY</sequence>
<dbReference type="EMBL" id="JBHSWI010000001">
    <property type="protein sequence ID" value="MFC6644039.1"/>
    <property type="molecule type" value="Genomic_DNA"/>
</dbReference>
<reference evidence="5" key="2">
    <citation type="journal article" date="2019" name="Int. J. Syst. Evol. Microbiol.">
        <title>The Global Catalogue of Microorganisms (GCM) 10K type strain sequencing project: providing services to taxonomists for standard genome sequencing and annotation.</title>
        <authorList>
            <consortium name="The Broad Institute Genomics Platform"/>
            <consortium name="The Broad Institute Genome Sequencing Center for Infectious Disease"/>
            <person name="Wu L."/>
            <person name="Ma J."/>
        </authorList>
    </citation>
    <scope>NUCLEOTIDE SEQUENCE [LARGE SCALE GENOMIC DNA]</scope>
    <source>
        <strain evidence="5">CGMCC 1.16026</strain>
    </source>
</reference>
<dbReference type="EMBL" id="JBHSWI010000001">
    <property type="protein sequence ID" value="MFC6647530.1"/>
    <property type="molecule type" value="Genomic_DNA"/>
</dbReference>
<feature type="transmembrane region" description="Helical" evidence="2">
    <location>
        <begin position="50"/>
        <end position="68"/>
    </location>
</feature>
<name>A0ABW1ZDI1_9BACT</name>
<evidence type="ECO:0000313" key="5">
    <source>
        <dbReference type="Proteomes" id="UP001596391"/>
    </source>
</evidence>
<evidence type="ECO:0000313" key="3">
    <source>
        <dbReference type="EMBL" id="MFC6644039.1"/>
    </source>
</evidence>
<keyword evidence="5" id="KW-1185">Reference proteome</keyword>
<comment type="caution">
    <text evidence="4">The sequence shown here is derived from an EMBL/GenBank/DDBJ whole genome shotgun (WGS) entry which is preliminary data.</text>
</comment>
<evidence type="ECO:0000256" key="2">
    <source>
        <dbReference type="SAM" id="Phobius"/>
    </source>
</evidence>